<feature type="domain" description="Sigma-54 factor interaction" evidence="7">
    <location>
        <begin position="306"/>
        <end position="532"/>
    </location>
</feature>
<name>A0A9D6V2L4_9BACT</name>
<dbReference type="PROSITE" id="PS50112">
    <property type="entry name" value="PAS"/>
    <property type="match status" value="1"/>
</dbReference>
<dbReference type="SUPFAM" id="SSF46689">
    <property type="entry name" value="Homeodomain-like"/>
    <property type="match status" value="1"/>
</dbReference>
<dbReference type="PROSITE" id="PS50045">
    <property type="entry name" value="SIGMA54_INTERACT_4"/>
    <property type="match status" value="1"/>
</dbReference>
<reference evidence="10" key="1">
    <citation type="submission" date="2020-07" db="EMBL/GenBank/DDBJ databases">
        <title>Huge and variable diversity of episymbiotic CPR bacteria and DPANN archaea in groundwater ecosystems.</title>
        <authorList>
            <person name="He C.Y."/>
            <person name="Keren R."/>
            <person name="Whittaker M."/>
            <person name="Farag I.F."/>
            <person name="Doudna J."/>
            <person name="Cate J.H.D."/>
            <person name="Banfield J.F."/>
        </authorList>
    </citation>
    <scope>NUCLEOTIDE SEQUENCE</scope>
    <source>
        <strain evidence="10">NC_groundwater_1664_Pr3_B-0.1um_52_9</strain>
    </source>
</reference>
<dbReference type="SUPFAM" id="SSF55785">
    <property type="entry name" value="PYP-like sensor domain (PAS domain)"/>
    <property type="match status" value="1"/>
</dbReference>
<evidence type="ECO:0000259" key="8">
    <source>
        <dbReference type="PROSITE" id="PS50110"/>
    </source>
</evidence>
<dbReference type="PROSITE" id="PS00675">
    <property type="entry name" value="SIGMA54_INTERACT_1"/>
    <property type="match status" value="1"/>
</dbReference>
<dbReference type="Gene3D" id="1.10.8.60">
    <property type="match status" value="1"/>
</dbReference>
<keyword evidence="3" id="KW-0805">Transcription regulation</keyword>
<evidence type="ECO:0000256" key="3">
    <source>
        <dbReference type="ARBA" id="ARBA00023015"/>
    </source>
</evidence>
<dbReference type="InterPro" id="IPR002078">
    <property type="entry name" value="Sigma_54_int"/>
</dbReference>
<dbReference type="Proteomes" id="UP000807825">
    <property type="component" value="Unassembled WGS sequence"/>
</dbReference>
<dbReference type="CDD" id="cd00130">
    <property type="entry name" value="PAS"/>
    <property type="match status" value="1"/>
</dbReference>
<dbReference type="SUPFAM" id="SSF52172">
    <property type="entry name" value="CheY-like"/>
    <property type="match status" value="1"/>
</dbReference>
<feature type="coiled-coil region" evidence="6">
    <location>
        <begin position="127"/>
        <end position="179"/>
    </location>
</feature>
<evidence type="ECO:0000256" key="4">
    <source>
        <dbReference type="ARBA" id="ARBA00023163"/>
    </source>
</evidence>
<protein>
    <submittedName>
        <fullName evidence="10">Sigma-54-dependent Fis family transcriptional regulator</fullName>
    </submittedName>
</protein>
<evidence type="ECO:0000313" key="10">
    <source>
        <dbReference type="EMBL" id="MBI5249603.1"/>
    </source>
</evidence>
<sequence>MSVNRLTVLLIEDNPGDARLIKEMLLEAGTKEFEIESADYLGSGIARLTRGDIAVVLLDLGLPDSQGLDTLAKVCRPFADVPVVVLTGRDDEEIALEAVRRGAQDYLDKGSVDEKLLVRSLRYAMDRKHMESALRRARDELEKRVEERTVDLLMANRNLEQEIVERNRATEALRESEERFRAIFESAPDIIFLKDVSLRYTHVNPAMETLFATNASEIIMKNADDLFDAEAASYMADVEGRVLKGESIEEVCTTRIKGVPLTFHEIRVPMRDSSGEIVGICGMARDVTDRSRREISDPSPAGDYSSPVMRETLKKAGFAARKNSVVLLLGESGSGKDYLARYIHEHSGHASGPFFSINCAAVAPELAESELFGHERGAFTGATSRKRGLLELAEGGTLLLNEIGELSLRLQAKLLTFLDTRQITRVGGEKAVSVNARLIAATNRDLEQEVANQRFRKDLFYRLNVISITVPPLRERSEDIPKISTDILSKLAKELQLGYVPTINQSAMASLLGYGWPGNVRELRNLLERALILSDGKHFEVESFIAERNTKQWSHTVTLKTGSGLRDVLDEVTKSLCLEAMRRCDGNKKSAASLLGIARDSLYRYLKELGIDSDSTDGKAGSKHNA</sequence>
<dbReference type="InterPro" id="IPR013767">
    <property type="entry name" value="PAS_fold"/>
</dbReference>
<feature type="modified residue" description="4-aspartylphosphate" evidence="5">
    <location>
        <position position="59"/>
    </location>
</feature>
<accession>A0A9D6V2L4</accession>
<dbReference type="Gene3D" id="3.30.450.20">
    <property type="entry name" value="PAS domain"/>
    <property type="match status" value="1"/>
</dbReference>
<dbReference type="PROSITE" id="PS00688">
    <property type="entry name" value="SIGMA54_INTERACT_3"/>
    <property type="match status" value="1"/>
</dbReference>
<dbReference type="InterPro" id="IPR000014">
    <property type="entry name" value="PAS"/>
</dbReference>
<evidence type="ECO:0000256" key="1">
    <source>
        <dbReference type="ARBA" id="ARBA00022741"/>
    </source>
</evidence>
<dbReference type="AlphaFoldDB" id="A0A9D6V2L4"/>
<evidence type="ECO:0000313" key="11">
    <source>
        <dbReference type="Proteomes" id="UP000807825"/>
    </source>
</evidence>
<dbReference type="InterPro" id="IPR025944">
    <property type="entry name" value="Sigma_54_int_dom_CS"/>
</dbReference>
<evidence type="ECO:0000256" key="2">
    <source>
        <dbReference type="ARBA" id="ARBA00022840"/>
    </source>
</evidence>
<dbReference type="InterPro" id="IPR027417">
    <property type="entry name" value="P-loop_NTPase"/>
</dbReference>
<dbReference type="InterPro" id="IPR025662">
    <property type="entry name" value="Sigma_54_int_dom_ATP-bd_1"/>
</dbReference>
<dbReference type="FunFam" id="3.40.50.300:FF:000006">
    <property type="entry name" value="DNA-binding transcriptional regulator NtrC"/>
    <property type="match status" value="1"/>
</dbReference>
<dbReference type="Gene3D" id="3.40.50.300">
    <property type="entry name" value="P-loop containing nucleotide triphosphate hydrolases"/>
    <property type="match status" value="1"/>
</dbReference>
<comment type="caution">
    <text evidence="10">The sequence shown here is derived from an EMBL/GenBank/DDBJ whole genome shotgun (WGS) entry which is preliminary data.</text>
</comment>
<dbReference type="Gene3D" id="3.40.50.2300">
    <property type="match status" value="1"/>
</dbReference>
<dbReference type="Pfam" id="PF00072">
    <property type="entry name" value="Response_reg"/>
    <property type="match status" value="1"/>
</dbReference>
<dbReference type="SUPFAM" id="SSF52540">
    <property type="entry name" value="P-loop containing nucleoside triphosphate hydrolases"/>
    <property type="match status" value="1"/>
</dbReference>
<dbReference type="PANTHER" id="PTHR32071">
    <property type="entry name" value="TRANSCRIPTIONAL REGULATORY PROTEIN"/>
    <property type="match status" value="1"/>
</dbReference>
<dbReference type="CDD" id="cd00009">
    <property type="entry name" value="AAA"/>
    <property type="match status" value="1"/>
</dbReference>
<dbReference type="InterPro" id="IPR009057">
    <property type="entry name" value="Homeodomain-like_sf"/>
</dbReference>
<dbReference type="Gene3D" id="1.10.10.60">
    <property type="entry name" value="Homeodomain-like"/>
    <property type="match status" value="1"/>
</dbReference>
<evidence type="ECO:0000256" key="6">
    <source>
        <dbReference type="SAM" id="Coils"/>
    </source>
</evidence>
<evidence type="ECO:0000259" key="9">
    <source>
        <dbReference type="PROSITE" id="PS50112"/>
    </source>
</evidence>
<dbReference type="SMART" id="SM00382">
    <property type="entry name" value="AAA"/>
    <property type="match status" value="1"/>
</dbReference>
<dbReference type="InterPro" id="IPR035965">
    <property type="entry name" value="PAS-like_dom_sf"/>
</dbReference>
<dbReference type="CDD" id="cd00156">
    <property type="entry name" value="REC"/>
    <property type="match status" value="1"/>
</dbReference>
<organism evidence="10 11">
    <name type="scientific">Desulfomonile tiedjei</name>
    <dbReference type="NCBI Taxonomy" id="2358"/>
    <lineage>
        <taxon>Bacteria</taxon>
        <taxon>Pseudomonadati</taxon>
        <taxon>Thermodesulfobacteriota</taxon>
        <taxon>Desulfomonilia</taxon>
        <taxon>Desulfomonilales</taxon>
        <taxon>Desulfomonilaceae</taxon>
        <taxon>Desulfomonile</taxon>
    </lineage>
</organism>
<dbReference type="GO" id="GO:0006355">
    <property type="term" value="P:regulation of DNA-templated transcription"/>
    <property type="evidence" value="ECO:0007669"/>
    <property type="project" value="InterPro"/>
</dbReference>
<dbReference type="NCBIfam" id="TIGR00229">
    <property type="entry name" value="sensory_box"/>
    <property type="match status" value="1"/>
</dbReference>
<dbReference type="Pfam" id="PF25601">
    <property type="entry name" value="AAA_lid_14"/>
    <property type="match status" value="1"/>
</dbReference>
<dbReference type="PRINTS" id="PR01590">
    <property type="entry name" value="HTHFIS"/>
</dbReference>
<dbReference type="GO" id="GO:0043565">
    <property type="term" value="F:sequence-specific DNA binding"/>
    <property type="evidence" value="ECO:0007669"/>
    <property type="project" value="InterPro"/>
</dbReference>
<keyword evidence="4" id="KW-0804">Transcription</keyword>
<dbReference type="PROSITE" id="PS50110">
    <property type="entry name" value="RESPONSE_REGULATORY"/>
    <property type="match status" value="1"/>
</dbReference>
<dbReference type="InterPro" id="IPR002197">
    <property type="entry name" value="HTH_Fis"/>
</dbReference>
<dbReference type="InterPro" id="IPR001789">
    <property type="entry name" value="Sig_transdc_resp-reg_receiver"/>
</dbReference>
<proteinExistence type="predicted"/>
<keyword evidence="1" id="KW-0547">Nucleotide-binding</keyword>
<dbReference type="InterPro" id="IPR011006">
    <property type="entry name" value="CheY-like_superfamily"/>
</dbReference>
<dbReference type="Pfam" id="PF00158">
    <property type="entry name" value="Sigma54_activat"/>
    <property type="match status" value="1"/>
</dbReference>
<dbReference type="Pfam" id="PF02954">
    <property type="entry name" value="HTH_8"/>
    <property type="match status" value="1"/>
</dbReference>
<feature type="domain" description="PAS" evidence="9">
    <location>
        <begin position="176"/>
        <end position="246"/>
    </location>
</feature>
<gene>
    <name evidence="10" type="ORF">HY912_08920</name>
</gene>
<dbReference type="GO" id="GO:0005524">
    <property type="term" value="F:ATP binding"/>
    <property type="evidence" value="ECO:0007669"/>
    <property type="project" value="UniProtKB-KW"/>
</dbReference>
<keyword evidence="6" id="KW-0175">Coiled coil</keyword>
<dbReference type="InterPro" id="IPR058031">
    <property type="entry name" value="AAA_lid_NorR"/>
</dbReference>
<dbReference type="SMART" id="SM00091">
    <property type="entry name" value="PAS"/>
    <property type="match status" value="1"/>
</dbReference>
<keyword evidence="2" id="KW-0067">ATP-binding</keyword>
<keyword evidence="5" id="KW-0597">Phosphoprotein</keyword>
<dbReference type="GO" id="GO:0000160">
    <property type="term" value="P:phosphorelay signal transduction system"/>
    <property type="evidence" value="ECO:0007669"/>
    <property type="project" value="InterPro"/>
</dbReference>
<evidence type="ECO:0000256" key="5">
    <source>
        <dbReference type="PROSITE-ProRule" id="PRU00169"/>
    </source>
</evidence>
<dbReference type="EMBL" id="JACRDE010000240">
    <property type="protein sequence ID" value="MBI5249603.1"/>
    <property type="molecule type" value="Genomic_DNA"/>
</dbReference>
<dbReference type="InterPro" id="IPR003593">
    <property type="entry name" value="AAA+_ATPase"/>
</dbReference>
<evidence type="ECO:0000259" key="7">
    <source>
        <dbReference type="PROSITE" id="PS50045"/>
    </source>
</evidence>
<feature type="domain" description="Response regulatory" evidence="8">
    <location>
        <begin position="7"/>
        <end position="124"/>
    </location>
</feature>
<dbReference type="Pfam" id="PF00989">
    <property type="entry name" value="PAS"/>
    <property type="match status" value="1"/>
</dbReference>
<dbReference type="SMART" id="SM00448">
    <property type="entry name" value="REC"/>
    <property type="match status" value="1"/>
</dbReference>